<gene>
    <name evidence="1" type="ORF">SJ05684_b54880</name>
</gene>
<name>A0A249PKK0_9HYPH</name>
<dbReference type="EMBL" id="CP023068">
    <property type="protein sequence ID" value="ASY66470.1"/>
    <property type="molecule type" value="Genomic_DNA"/>
</dbReference>
<sequence>MGGPGKRDTIAQYIRAAGFHWSNMRGIDFGPAAAVHQLQSGDRAPLVVGFEDEVPEQAVSHDSGSELSDAIALLLKNEGVLPLLAKSGRRIDGLWLTDTCD</sequence>
<keyword evidence="1" id="KW-0614">Plasmid</keyword>
<evidence type="ECO:0000313" key="1">
    <source>
        <dbReference type="EMBL" id="ASY66470.1"/>
    </source>
</evidence>
<reference evidence="1 2" key="1">
    <citation type="submission" date="2017-08" db="EMBL/GenBank/DDBJ databases">
        <title>Multipartite genome sequences of Sinorhizobium species nodulating soybeans.</title>
        <authorList>
            <person name="Tian C.F."/>
        </authorList>
    </citation>
    <scope>NUCLEOTIDE SEQUENCE [LARGE SCALE GENOMIC DNA]</scope>
    <source>
        <strain evidence="1 2">CCBAU 05684</strain>
        <plasmid evidence="2">psj05684b</plasmid>
    </source>
</reference>
<proteinExistence type="predicted"/>
<dbReference type="KEGG" id="esj:SJ05684_b54880"/>
<dbReference type="AlphaFoldDB" id="A0A249PKK0"/>
<accession>A0A249PKK0</accession>
<keyword evidence="2" id="KW-1185">Reference proteome</keyword>
<dbReference type="Proteomes" id="UP000217211">
    <property type="component" value="Plasmid pSJ05684b"/>
</dbReference>
<protein>
    <submittedName>
        <fullName evidence="1">Uncharacterized protein</fullName>
    </submittedName>
</protein>
<evidence type="ECO:0000313" key="2">
    <source>
        <dbReference type="Proteomes" id="UP000217211"/>
    </source>
</evidence>
<geneLocation type="plasmid" evidence="2">
    <name>psj05684b</name>
</geneLocation>
<organism evidence="1 2">
    <name type="scientific">Sinorhizobium sojae CCBAU 05684</name>
    <dbReference type="NCBI Taxonomy" id="716928"/>
    <lineage>
        <taxon>Bacteria</taxon>
        <taxon>Pseudomonadati</taxon>
        <taxon>Pseudomonadota</taxon>
        <taxon>Alphaproteobacteria</taxon>
        <taxon>Hyphomicrobiales</taxon>
        <taxon>Rhizobiaceae</taxon>
        <taxon>Sinorhizobium/Ensifer group</taxon>
        <taxon>Sinorhizobium</taxon>
    </lineage>
</organism>